<name>A0AAD7MJ80_9AGAR</name>
<accession>A0AAD7MJ80</accession>
<organism evidence="1 2">
    <name type="scientific">Mycena maculata</name>
    <dbReference type="NCBI Taxonomy" id="230809"/>
    <lineage>
        <taxon>Eukaryota</taxon>
        <taxon>Fungi</taxon>
        <taxon>Dikarya</taxon>
        <taxon>Basidiomycota</taxon>
        <taxon>Agaricomycotina</taxon>
        <taxon>Agaricomycetes</taxon>
        <taxon>Agaricomycetidae</taxon>
        <taxon>Agaricales</taxon>
        <taxon>Marasmiineae</taxon>
        <taxon>Mycenaceae</taxon>
        <taxon>Mycena</taxon>
    </lineage>
</organism>
<dbReference type="Proteomes" id="UP001215280">
    <property type="component" value="Unassembled WGS sequence"/>
</dbReference>
<evidence type="ECO:0000313" key="1">
    <source>
        <dbReference type="EMBL" id="KAJ7720078.1"/>
    </source>
</evidence>
<gene>
    <name evidence="1" type="ORF">DFH07DRAFT_309309</name>
</gene>
<dbReference type="EMBL" id="JARJLG010000284">
    <property type="protein sequence ID" value="KAJ7720078.1"/>
    <property type="molecule type" value="Genomic_DNA"/>
</dbReference>
<protein>
    <submittedName>
        <fullName evidence="1">Uncharacterized protein</fullName>
    </submittedName>
</protein>
<evidence type="ECO:0000313" key="2">
    <source>
        <dbReference type="Proteomes" id="UP001215280"/>
    </source>
</evidence>
<proteinExistence type="predicted"/>
<sequence length="272" mass="30030">MDSRHALTPCQRLAQRIYPLTALHSRIGVYYYITAISVRALDTPSLRATRRSEQPTHTQVVPPGRCSRMGPALGGIYSPGDDAALPAKMAPDLDEEALLRLRLHCDRDGSTSSRHRRDAGVHNLVGTGHSTRERGRGLLETADTCAGTSSAHVPCRLLKPYTDSTIHIFSSALTSSRTTWRSSRRMPLKCPYECVARLKELDARSPLYRDRDSIKTAPRVATRAGGRYTNDKGSARVLARILRVRDGGAVERRMWGADYALDAVCSSPTFTQ</sequence>
<reference evidence="1" key="1">
    <citation type="submission" date="2023-03" db="EMBL/GenBank/DDBJ databases">
        <title>Massive genome expansion in bonnet fungi (Mycena s.s.) driven by repeated elements and novel gene families across ecological guilds.</title>
        <authorList>
            <consortium name="Lawrence Berkeley National Laboratory"/>
            <person name="Harder C.B."/>
            <person name="Miyauchi S."/>
            <person name="Viragh M."/>
            <person name="Kuo A."/>
            <person name="Thoen E."/>
            <person name="Andreopoulos B."/>
            <person name="Lu D."/>
            <person name="Skrede I."/>
            <person name="Drula E."/>
            <person name="Henrissat B."/>
            <person name="Morin E."/>
            <person name="Kohler A."/>
            <person name="Barry K."/>
            <person name="LaButti K."/>
            <person name="Morin E."/>
            <person name="Salamov A."/>
            <person name="Lipzen A."/>
            <person name="Mereny Z."/>
            <person name="Hegedus B."/>
            <person name="Baldrian P."/>
            <person name="Stursova M."/>
            <person name="Weitz H."/>
            <person name="Taylor A."/>
            <person name="Grigoriev I.V."/>
            <person name="Nagy L.G."/>
            <person name="Martin F."/>
            <person name="Kauserud H."/>
        </authorList>
    </citation>
    <scope>NUCLEOTIDE SEQUENCE</scope>
    <source>
        <strain evidence="1">CBHHK188m</strain>
    </source>
</reference>
<dbReference type="AlphaFoldDB" id="A0AAD7MJ80"/>
<keyword evidence="2" id="KW-1185">Reference proteome</keyword>
<comment type="caution">
    <text evidence="1">The sequence shown here is derived from an EMBL/GenBank/DDBJ whole genome shotgun (WGS) entry which is preliminary data.</text>
</comment>